<organism evidence="3 4">
    <name type="scientific">Candidatus Roizmanbacteria bacterium CG_4_9_14_0_2_um_filter_39_13</name>
    <dbReference type="NCBI Taxonomy" id="1974839"/>
    <lineage>
        <taxon>Bacteria</taxon>
        <taxon>Candidatus Roizmaniibacteriota</taxon>
    </lineage>
</organism>
<dbReference type="PANTHER" id="PTHR34631:SF3">
    <property type="entry name" value="ISSOD12 TRANSPOSASE TNPA_ISSOD12"/>
    <property type="match status" value="1"/>
</dbReference>
<dbReference type="Pfam" id="PF13737">
    <property type="entry name" value="DDE_Tnp_1_5"/>
    <property type="match status" value="1"/>
</dbReference>
<feature type="compositionally biased region" description="Basic residues" evidence="1">
    <location>
        <begin position="14"/>
        <end position="23"/>
    </location>
</feature>
<dbReference type="Proteomes" id="UP000231383">
    <property type="component" value="Unassembled WGS sequence"/>
</dbReference>
<sequence>MRKPKQSNKITKPFIRKNKREKSNKKNYKVRNWKEYNESLVQRGSIEFWIEKGIAEVQRKGDTIIIRKKRGGQKQYDDSVIEFCRLVGKVFHQRLRQTEEFVRSISTQAQLDLKVPDYSTLCRRGVCLQVQLPKQQKEKVIAILDSTGLKVYGEGEWKVRKHGYAKHRTWMKAHISIDADGEIRAVKLTDNSIDDAHAGKTLLAQQTTDKIEQVVGDGAYDKKDFYQNREKHPRDENLRMIRKTTRKRWKMDSGYHKRSKVETTMFRTKTIFGEKLYSRSIGNQRTEMMRMAKALNLMLYNGMPNSYCVT</sequence>
<proteinExistence type="predicted"/>
<accession>A0A2M8EXI1</accession>
<dbReference type="EMBL" id="PFSC01000127">
    <property type="protein sequence ID" value="PJC30742.1"/>
    <property type="molecule type" value="Genomic_DNA"/>
</dbReference>
<evidence type="ECO:0000256" key="1">
    <source>
        <dbReference type="SAM" id="MobiDB-lite"/>
    </source>
</evidence>
<comment type="caution">
    <text evidence="3">The sequence shown here is derived from an EMBL/GenBank/DDBJ whole genome shotgun (WGS) entry which is preliminary data.</text>
</comment>
<reference evidence="4" key="1">
    <citation type="submission" date="2017-09" db="EMBL/GenBank/DDBJ databases">
        <title>Depth-based differentiation of microbial function through sediment-hosted aquifers and enrichment of novel symbionts in the deep terrestrial subsurface.</title>
        <authorList>
            <person name="Probst A.J."/>
            <person name="Ladd B."/>
            <person name="Jarett J.K."/>
            <person name="Geller-Mcgrath D.E."/>
            <person name="Sieber C.M.K."/>
            <person name="Emerson J.B."/>
            <person name="Anantharaman K."/>
            <person name="Thomas B.C."/>
            <person name="Malmstrom R."/>
            <person name="Stieglmeier M."/>
            <person name="Klingl A."/>
            <person name="Woyke T."/>
            <person name="Ryan C.M."/>
            <person name="Banfield J.F."/>
        </authorList>
    </citation>
    <scope>NUCLEOTIDE SEQUENCE [LARGE SCALE GENOMIC DNA]</scope>
</reference>
<dbReference type="InterPro" id="IPR053520">
    <property type="entry name" value="Transposase_Tn903"/>
</dbReference>
<dbReference type="NCBIfam" id="NF033579">
    <property type="entry name" value="transpos_IS5_2"/>
    <property type="match status" value="1"/>
</dbReference>
<dbReference type="AlphaFoldDB" id="A0A2M8EXI1"/>
<feature type="domain" description="Transposase DDE" evidence="2">
    <location>
        <begin position="41"/>
        <end position="154"/>
    </location>
</feature>
<dbReference type="PANTHER" id="PTHR34631">
    <property type="match status" value="1"/>
</dbReference>
<dbReference type="InterPro" id="IPR053172">
    <property type="entry name" value="Tn903_transposase"/>
</dbReference>
<feature type="region of interest" description="Disordered" evidence="1">
    <location>
        <begin position="1"/>
        <end position="23"/>
    </location>
</feature>
<protein>
    <submittedName>
        <fullName evidence="3">IS5/IS1182 family transposase</fullName>
    </submittedName>
</protein>
<gene>
    <name evidence="3" type="ORF">CO051_04945</name>
</gene>
<evidence type="ECO:0000313" key="4">
    <source>
        <dbReference type="Proteomes" id="UP000231383"/>
    </source>
</evidence>
<evidence type="ECO:0000313" key="3">
    <source>
        <dbReference type="EMBL" id="PJC30742.1"/>
    </source>
</evidence>
<evidence type="ECO:0000259" key="2">
    <source>
        <dbReference type="Pfam" id="PF13737"/>
    </source>
</evidence>
<dbReference type="InterPro" id="IPR025668">
    <property type="entry name" value="Tnp_DDE_dom"/>
</dbReference>
<name>A0A2M8EXI1_9BACT</name>